<dbReference type="Proteomes" id="UP001054945">
    <property type="component" value="Unassembled WGS sequence"/>
</dbReference>
<reference evidence="1 2" key="1">
    <citation type="submission" date="2021-06" db="EMBL/GenBank/DDBJ databases">
        <title>Caerostris extrusa draft genome.</title>
        <authorList>
            <person name="Kono N."/>
            <person name="Arakawa K."/>
        </authorList>
    </citation>
    <scope>NUCLEOTIDE SEQUENCE [LARGE SCALE GENOMIC DNA]</scope>
</reference>
<accession>A0AAV4QSU7</accession>
<dbReference type="EMBL" id="BPLR01006773">
    <property type="protein sequence ID" value="GIY12325.1"/>
    <property type="molecule type" value="Genomic_DNA"/>
</dbReference>
<comment type="caution">
    <text evidence="1">The sequence shown here is derived from an EMBL/GenBank/DDBJ whole genome shotgun (WGS) entry which is preliminary data.</text>
</comment>
<gene>
    <name evidence="1" type="ORF">CEXT_384901</name>
</gene>
<protein>
    <submittedName>
        <fullName evidence="1">Uncharacterized protein</fullName>
    </submittedName>
</protein>
<keyword evidence="2" id="KW-1185">Reference proteome</keyword>
<sequence length="228" mass="26011">MHKGVYKRVQLCTRACTECTRCIQGYNCVQGRVQNAQGVYKGTTVYKGVYRMHKVYTRVQLCTRACTECTRCIQGYNCVQGRVQNAQGVYKGTTVYKGVYRMHKGVYKGTTVYKGVYRMHKVYTRVQLCTRACTECTRCIQGYNCVQGCVQNFDTNQNHIGKDGRYWIGSAIRKHLVDTCIFLAKTVDYVWSTSIVSSIRLDIHFLYILSNKNGSSAELDQDAQNQVT</sequence>
<name>A0AAV4QSU7_CAEEX</name>
<organism evidence="1 2">
    <name type="scientific">Caerostris extrusa</name>
    <name type="common">Bark spider</name>
    <name type="synonym">Caerostris bankana</name>
    <dbReference type="NCBI Taxonomy" id="172846"/>
    <lineage>
        <taxon>Eukaryota</taxon>
        <taxon>Metazoa</taxon>
        <taxon>Ecdysozoa</taxon>
        <taxon>Arthropoda</taxon>
        <taxon>Chelicerata</taxon>
        <taxon>Arachnida</taxon>
        <taxon>Araneae</taxon>
        <taxon>Araneomorphae</taxon>
        <taxon>Entelegynae</taxon>
        <taxon>Araneoidea</taxon>
        <taxon>Araneidae</taxon>
        <taxon>Caerostris</taxon>
    </lineage>
</organism>
<evidence type="ECO:0000313" key="2">
    <source>
        <dbReference type="Proteomes" id="UP001054945"/>
    </source>
</evidence>
<dbReference type="AlphaFoldDB" id="A0AAV4QSU7"/>
<evidence type="ECO:0000313" key="1">
    <source>
        <dbReference type="EMBL" id="GIY12325.1"/>
    </source>
</evidence>
<proteinExistence type="predicted"/>